<dbReference type="CDD" id="cd08977">
    <property type="entry name" value="SusD"/>
    <property type="match status" value="1"/>
</dbReference>
<keyword evidence="3" id="KW-0732">Signal</keyword>
<reference evidence="8 9" key="1">
    <citation type="submission" date="2018-07" db="EMBL/GenBank/DDBJ databases">
        <title>Pedobacter sp. nov., isolated from soil.</title>
        <authorList>
            <person name="Zhou L.Y."/>
            <person name="Du Z.J."/>
        </authorList>
    </citation>
    <scope>NUCLEOTIDE SEQUENCE [LARGE SCALE GENOMIC DNA]</scope>
    <source>
        <strain evidence="8 9">JDX94</strain>
    </source>
</reference>
<protein>
    <submittedName>
        <fullName evidence="8">RagB/SusD family nutrient uptake outer membrane protein</fullName>
    </submittedName>
</protein>
<dbReference type="InterPro" id="IPR012944">
    <property type="entry name" value="SusD_RagB_dom"/>
</dbReference>
<accession>A0A369Q0E4</accession>
<evidence type="ECO:0000256" key="4">
    <source>
        <dbReference type="ARBA" id="ARBA00023136"/>
    </source>
</evidence>
<dbReference type="OrthoDB" id="5694214at2"/>
<evidence type="ECO:0000256" key="1">
    <source>
        <dbReference type="ARBA" id="ARBA00004442"/>
    </source>
</evidence>
<organism evidence="8 9">
    <name type="scientific">Pedobacter chinensis</name>
    <dbReference type="NCBI Taxonomy" id="2282421"/>
    <lineage>
        <taxon>Bacteria</taxon>
        <taxon>Pseudomonadati</taxon>
        <taxon>Bacteroidota</taxon>
        <taxon>Sphingobacteriia</taxon>
        <taxon>Sphingobacteriales</taxon>
        <taxon>Sphingobacteriaceae</taxon>
        <taxon>Pedobacter</taxon>
    </lineage>
</organism>
<dbReference type="InterPro" id="IPR033985">
    <property type="entry name" value="SusD-like_N"/>
</dbReference>
<feature type="domain" description="RagB/SusD" evidence="6">
    <location>
        <begin position="276"/>
        <end position="544"/>
    </location>
</feature>
<proteinExistence type="inferred from homology"/>
<evidence type="ECO:0000256" key="2">
    <source>
        <dbReference type="ARBA" id="ARBA00006275"/>
    </source>
</evidence>
<comment type="subcellular location">
    <subcellularLocation>
        <location evidence="1">Cell outer membrane</location>
    </subcellularLocation>
</comment>
<feature type="domain" description="SusD-like N-terminal" evidence="7">
    <location>
        <begin position="75"/>
        <end position="225"/>
    </location>
</feature>
<evidence type="ECO:0000259" key="6">
    <source>
        <dbReference type="Pfam" id="PF07980"/>
    </source>
</evidence>
<dbReference type="Pfam" id="PF07980">
    <property type="entry name" value="SusD_RagB"/>
    <property type="match status" value="1"/>
</dbReference>
<keyword evidence="5" id="KW-0998">Cell outer membrane</keyword>
<dbReference type="SUPFAM" id="SSF48452">
    <property type="entry name" value="TPR-like"/>
    <property type="match status" value="1"/>
</dbReference>
<dbReference type="RefSeq" id="WP_115401762.1">
    <property type="nucleotide sequence ID" value="NZ_QPKV01000002.1"/>
</dbReference>
<keyword evidence="4" id="KW-0472">Membrane</keyword>
<evidence type="ECO:0000313" key="9">
    <source>
        <dbReference type="Proteomes" id="UP000253961"/>
    </source>
</evidence>
<evidence type="ECO:0000256" key="3">
    <source>
        <dbReference type="ARBA" id="ARBA00022729"/>
    </source>
</evidence>
<comment type="caution">
    <text evidence="8">The sequence shown here is derived from an EMBL/GenBank/DDBJ whole genome shotgun (WGS) entry which is preliminary data.</text>
</comment>
<sequence length="544" mass="61814">MKRYIYVIVLAAGCLAACQKNDIEKTPLNQWTEEYIFDVKDSVGDFAKGFLIETYSNLPTGFNRIGGNVLESASDDAIASQTSSTIERFTNGQISSFNNPDDQWAKNYTGIRRANIFLTNVGKVPFKQSMITEKNYWIAEARFLRAYFYFELVKRYGGVPLLGDKVLTLNDDLSIPKNTLSECVQYILNECDAIKGALRKDPVSDAELGRATQAAVLALKSRLLLYMASPLYNTNITANDPKWKEAADAAREVMKLNVFSLHSSFSTLFTTRKNAEVILAFQRANGNDVENNNTPVGYAGPVTANGYTSPTQELVNAFEMRDGKPYTQSALYDAADPYLNRDPRFYLTIFHNGFKWLNRNVETFEGGKDKPGGIVTQTRTGYYMRKFMGDFTSSTVFSSQTHNFMLFRYAEILLNFAEAQNEFSGPDADVYKAIEDIRRRAGLVPFALPLNLNKDQMRAVIRHERRVEMAFEEQRFWDIRRWKIAENVLNGSLHGMRITKNGNTLVYEPYEVAKVSFSAPKMYTYPIPYTEITKNRNLVQNTGW</sequence>
<dbReference type="GO" id="GO:0009279">
    <property type="term" value="C:cell outer membrane"/>
    <property type="evidence" value="ECO:0007669"/>
    <property type="project" value="UniProtKB-SubCell"/>
</dbReference>
<keyword evidence="9" id="KW-1185">Reference proteome</keyword>
<name>A0A369Q0E4_9SPHI</name>
<gene>
    <name evidence="8" type="ORF">DU508_05315</name>
</gene>
<comment type="similarity">
    <text evidence="2">Belongs to the SusD family.</text>
</comment>
<dbReference type="Gene3D" id="1.25.40.390">
    <property type="match status" value="1"/>
</dbReference>
<dbReference type="EMBL" id="QPKV01000002">
    <property type="protein sequence ID" value="RDC58353.1"/>
    <property type="molecule type" value="Genomic_DNA"/>
</dbReference>
<evidence type="ECO:0000256" key="5">
    <source>
        <dbReference type="ARBA" id="ARBA00023237"/>
    </source>
</evidence>
<evidence type="ECO:0000259" key="7">
    <source>
        <dbReference type="Pfam" id="PF14322"/>
    </source>
</evidence>
<dbReference type="Proteomes" id="UP000253961">
    <property type="component" value="Unassembled WGS sequence"/>
</dbReference>
<dbReference type="Pfam" id="PF14322">
    <property type="entry name" value="SusD-like_3"/>
    <property type="match status" value="1"/>
</dbReference>
<evidence type="ECO:0000313" key="8">
    <source>
        <dbReference type="EMBL" id="RDC58353.1"/>
    </source>
</evidence>
<dbReference type="AlphaFoldDB" id="A0A369Q0E4"/>
<dbReference type="InterPro" id="IPR011990">
    <property type="entry name" value="TPR-like_helical_dom_sf"/>
</dbReference>